<dbReference type="SMART" id="SM00421">
    <property type="entry name" value="HTH_LUXR"/>
    <property type="match status" value="1"/>
</dbReference>
<dbReference type="OrthoDB" id="9780593at2"/>
<dbReference type="RefSeq" id="WP_113931990.1">
    <property type="nucleotide sequence ID" value="NZ_JACCEU010000002.1"/>
</dbReference>
<keyword evidence="3" id="KW-1185">Reference proteome</keyword>
<sequence>MRIWQASQQTGKFSVSQAGLCELLASITDEDRTRLPEATLRLIRSEVDVLNCALFLLPATGQPWLLGHAEAAGMANSAPAWSAYVDKHYQRDIALQEVLRSRAATPALQATILLHQDADDIVDPAYRTIYNSTGTAQRFAIFRQLKGNNNLLIGIYRAATARAFSRADLNYLELLSACLSEAAVQRYRVMPPTLALSADKLNALQAQLETKLSKREYDLILYIARGMTLPAAAKAMGIQPASAITYRNRGFAKLNIRTQQELFSKLMEYPGNTPFLTNMAAYPVPQPAHPLA</sequence>
<dbReference type="InterPro" id="IPR000792">
    <property type="entry name" value="Tscrpt_reg_LuxR_C"/>
</dbReference>
<dbReference type="AlphaFoldDB" id="A0A366HHJ0"/>
<dbReference type="EMBL" id="QNRQ01000002">
    <property type="protein sequence ID" value="RBP41732.1"/>
    <property type="molecule type" value="Genomic_DNA"/>
</dbReference>
<evidence type="ECO:0000259" key="1">
    <source>
        <dbReference type="SMART" id="SM00421"/>
    </source>
</evidence>
<comment type="caution">
    <text evidence="2">The sequence shown here is derived from an EMBL/GenBank/DDBJ whole genome shotgun (WGS) entry which is preliminary data.</text>
</comment>
<dbReference type="Proteomes" id="UP000253628">
    <property type="component" value="Unassembled WGS sequence"/>
</dbReference>
<dbReference type="SUPFAM" id="SSF46894">
    <property type="entry name" value="C-terminal effector domain of the bipartite response regulators"/>
    <property type="match status" value="1"/>
</dbReference>
<gene>
    <name evidence="2" type="ORF">DFR37_102111</name>
</gene>
<dbReference type="Gene3D" id="1.10.10.10">
    <property type="entry name" value="Winged helix-like DNA-binding domain superfamily/Winged helix DNA-binding domain"/>
    <property type="match status" value="1"/>
</dbReference>
<reference evidence="2 3" key="1">
    <citation type="submission" date="2018-06" db="EMBL/GenBank/DDBJ databases">
        <title>Genomic Encyclopedia of Type Strains, Phase IV (KMG-IV): sequencing the most valuable type-strain genomes for metagenomic binning, comparative biology and taxonomic classification.</title>
        <authorList>
            <person name="Goeker M."/>
        </authorList>
    </citation>
    <scope>NUCLEOTIDE SEQUENCE [LARGE SCALE GENOMIC DNA]</scope>
    <source>
        <strain evidence="2 3">DSM 25520</strain>
    </source>
</reference>
<protein>
    <recommendedName>
        <fullName evidence="1">HTH luxR-type domain-containing protein</fullName>
    </recommendedName>
</protein>
<proteinExistence type="predicted"/>
<accession>A0A366HHJ0</accession>
<organism evidence="2 3">
    <name type="scientific">Eoetvoesiella caeni</name>
    <dbReference type="NCBI Taxonomy" id="645616"/>
    <lineage>
        <taxon>Bacteria</taxon>
        <taxon>Pseudomonadati</taxon>
        <taxon>Pseudomonadota</taxon>
        <taxon>Betaproteobacteria</taxon>
        <taxon>Burkholderiales</taxon>
        <taxon>Alcaligenaceae</taxon>
        <taxon>Eoetvoesiella</taxon>
    </lineage>
</organism>
<dbReference type="InterPro" id="IPR016032">
    <property type="entry name" value="Sig_transdc_resp-reg_C-effctor"/>
</dbReference>
<dbReference type="InterPro" id="IPR036388">
    <property type="entry name" value="WH-like_DNA-bd_sf"/>
</dbReference>
<dbReference type="GO" id="GO:0006355">
    <property type="term" value="P:regulation of DNA-templated transcription"/>
    <property type="evidence" value="ECO:0007669"/>
    <property type="project" value="InterPro"/>
</dbReference>
<evidence type="ECO:0000313" key="3">
    <source>
        <dbReference type="Proteomes" id="UP000253628"/>
    </source>
</evidence>
<evidence type="ECO:0000313" key="2">
    <source>
        <dbReference type="EMBL" id="RBP41732.1"/>
    </source>
</evidence>
<feature type="domain" description="HTH luxR-type" evidence="1">
    <location>
        <begin position="209"/>
        <end position="266"/>
    </location>
</feature>
<dbReference type="GO" id="GO:0003677">
    <property type="term" value="F:DNA binding"/>
    <property type="evidence" value="ECO:0007669"/>
    <property type="project" value="InterPro"/>
</dbReference>
<name>A0A366HHJ0_9BURK</name>